<accession>A0ABW9Z8C7</accession>
<keyword evidence="1" id="KW-0732">Signal</keyword>
<evidence type="ECO:0000313" key="2">
    <source>
        <dbReference type="EMBL" id="NBL65136.1"/>
    </source>
</evidence>
<organism evidence="2 3">
    <name type="scientific">Flavobacterium ichthyis</name>
    <dbReference type="NCBI Taxonomy" id="2698827"/>
    <lineage>
        <taxon>Bacteria</taxon>
        <taxon>Pseudomonadati</taxon>
        <taxon>Bacteroidota</taxon>
        <taxon>Flavobacteriia</taxon>
        <taxon>Flavobacteriales</taxon>
        <taxon>Flavobacteriaceae</taxon>
        <taxon>Flavobacterium</taxon>
    </lineage>
</organism>
<comment type="caution">
    <text evidence="2">The sequence shown here is derived from an EMBL/GenBank/DDBJ whole genome shotgun (WGS) entry which is preliminary data.</text>
</comment>
<name>A0ABW9Z8C7_9FLAO</name>
<keyword evidence="3" id="KW-1185">Reference proteome</keyword>
<sequence>MKKIIVAAGLLFFALGTNAQVKAPAPSPKAEIHQVVGLTDVQLEYSRPSAKGRIIFGDLVPFGKMWRTGANANSIITFSEDVSIGGKPVKKGSYAIFTVPKIDSWDVIFYSDTNNWGLPEEFSDAKVAARVTVKPETINRHIETFTIDFNNLENNSGVLQISWEKTVVPVKIDVNTEKTAIASIEATLNGPTANDLYSAAQYYYQASLDQAKALTWVNGAIEKASQNGKEAPFWYLRLKSLIQAKKGDKKGAIETAKMSLAAAEKANNADYVKMNKDSIAEWSKK</sequence>
<dbReference type="RefSeq" id="WP_166536963.1">
    <property type="nucleotide sequence ID" value="NZ_JAABLM010000008.1"/>
</dbReference>
<evidence type="ECO:0000313" key="3">
    <source>
        <dbReference type="Proteomes" id="UP000798602"/>
    </source>
</evidence>
<protein>
    <submittedName>
        <fullName evidence="2">DUF2911 domain-containing protein</fullName>
    </submittedName>
</protein>
<dbReference type="InterPro" id="IPR021314">
    <property type="entry name" value="DUF2911"/>
</dbReference>
<feature type="signal peptide" evidence="1">
    <location>
        <begin position="1"/>
        <end position="19"/>
    </location>
</feature>
<gene>
    <name evidence="2" type="ORF">GV828_07990</name>
</gene>
<feature type="chain" id="PRO_5046442517" evidence="1">
    <location>
        <begin position="20"/>
        <end position="285"/>
    </location>
</feature>
<dbReference type="EMBL" id="JAABLM010000008">
    <property type="protein sequence ID" value="NBL65136.1"/>
    <property type="molecule type" value="Genomic_DNA"/>
</dbReference>
<proteinExistence type="predicted"/>
<evidence type="ECO:0000256" key="1">
    <source>
        <dbReference type="SAM" id="SignalP"/>
    </source>
</evidence>
<dbReference type="Proteomes" id="UP000798602">
    <property type="component" value="Unassembled WGS sequence"/>
</dbReference>
<dbReference type="Pfam" id="PF11138">
    <property type="entry name" value="DUF2911"/>
    <property type="match status" value="1"/>
</dbReference>
<reference evidence="3" key="1">
    <citation type="submission" date="2020-01" db="EMBL/GenBank/DDBJ databases">
        <title>Sphingomonas sp. strain CSW-10.</title>
        <authorList>
            <person name="Chen W.-M."/>
        </authorList>
    </citation>
    <scope>NUCLEOTIDE SEQUENCE [LARGE SCALE GENOMIC DNA]</scope>
    <source>
        <strain evidence="3">NST-5</strain>
    </source>
</reference>